<evidence type="ECO:0000313" key="3">
    <source>
        <dbReference type="Proteomes" id="UP001144673"/>
    </source>
</evidence>
<dbReference type="Proteomes" id="UP001144673">
    <property type="component" value="Chromosome 1"/>
</dbReference>
<dbReference type="GeneID" id="80892644"/>
<keyword evidence="3" id="KW-1185">Reference proteome</keyword>
<reference evidence="2" key="1">
    <citation type="journal article" date="2023" name="Access Microbiol">
        <title>De-novo genome assembly for Akanthomyces muscarius, a biocontrol agent of insect agricultural pests.</title>
        <authorList>
            <person name="Erdos Z."/>
            <person name="Studholme D.J."/>
            <person name="Raymond B."/>
            <person name="Sharma M."/>
        </authorList>
    </citation>
    <scope>NUCLEOTIDE SEQUENCE</scope>
    <source>
        <strain evidence="2">Ve6</strain>
    </source>
</reference>
<name>A0A9W8UPB8_AKAMU</name>
<gene>
    <name evidence="2" type="ORF">LMH87_005485</name>
</gene>
<comment type="caution">
    <text evidence="2">The sequence shown here is derived from an EMBL/GenBank/DDBJ whole genome shotgun (WGS) entry which is preliminary data.</text>
</comment>
<feature type="region of interest" description="Disordered" evidence="1">
    <location>
        <begin position="60"/>
        <end position="80"/>
    </location>
</feature>
<sequence>MGADAAPGTIDCWTPSFPPGMPENPNLLFPASIFCSPFSSSTATSGRRIRHVTNGNARIFSNQNRPHCKIDRDPRDPCVP</sequence>
<evidence type="ECO:0000256" key="1">
    <source>
        <dbReference type="SAM" id="MobiDB-lite"/>
    </source>
</evidence>
<organism evidence="2 3">
    <name type="scientific">Akanthomyces muscarius</name>
    <name type="common">Entomopathogenic fungus</name>
    <name type="synonym">Lecanicillium muscarium</name>
    <dbReference type="NCBI Taxonomy" id="2231603"/>
    <lineage>
        <taxon>Eukaryota</taxon>
        <taxon>Fungi</taxon>
        <taxon>Dikarya</taxon>
        <taxon>Ascomycota</taxon>
        <taxon>Pezizomycotina</taxon>
        <taxon>Sordariomycetes</taxon>
        <taxon>Hypocreomycetidae</taxon>
        <taxon>Hypocreales</taxon>
        <taxon>Cordycipitaceae</taxon>
        <taxon>Akanthomyces</taxon>
    </lineage>
</organism>
<protein>
    <submittedName>
        <fullName evidence="2">Uncharacterized protein</fullName>
    </submittedName>
</protein>
<dbReference type="RefSeq" id="XP_056058692.1">
    <property type="nucleotide sequence ID" value="XM_056203211.1"/>
</dbReference>
<dbReference type="EMBL" id="JAJHUN010000001">
    <property type="protein sequence ID" value="KAJ4163777.1"/>
    <property type="molecule type" value="Genomic_DNA"/>
</dbReference>
<dbReference type="AlphaFoldDB" id="A0A9W8UPB8"/>
<feature type="compositionally biased region" description="Basic and acidic residues" evidence="1">
    <location>
        <begin position="68"/>
        <end position="80"/>
    </location>
</feature>
<accession>A0A9W8UPB8</accession>
<evidence type="ECO:0000313" key="2">
    <source>
        <dbReference type="EMBL" id="KAJ4163777.1"/>
    </source>
</evidence>
<proteinExistence type="predicted"/>
<dbReference type="KEGG" id="amus:LMH87_005485"/>